<dbReference type="RefSeq" id="WP_288184031.1">
    <property type="nucleotide sequence ID" value="NZ_LT608335.1"/>
</dbReference>
<evidence type="ECO:0000256" key="8">
    <source>
        <dbReference type="ARBA" id="ARBA00023136"/>
    </source>
</evidence>
<dbReference type="InterPro" id="IPR006371">
    <property type="entry name" value="Polyprenyltransferase_UbiA-li"/>
</dbReference>
<keyword evidence="4" id="KW-0997">Cell inner membrane</keyword>
<name>A0A212LTA7_9FIRM</name>
<sequence>MSKLKAHLDNIALSHSVFALPFAYMGAFLAAGGFPSAHDLLWVTLAMIGARSAALALNNYIDLKYDRQHPRFTKRPMVTGAVKTWEAILLIIVCLLVFFLAAAQLQPLCLKLWPLALIPLVVYPYMKRFSWTCHLVLGVALAAAPVGAWIAVAGEVSYAVLFLGLSVGVWIAAFDVIYGCQDVAFDKTHGLNSMAVRFGVDGALKLSKYMHGISIFGFMIVGVLLNLHFIYYIGVALAAIVLIYQHSIVSPDDLRQVTQRYFMRNGLVSTLLFIFTVISLYMVR</sequence>
<dbReference type="PANTHER" id="PTHR11048:SF28">
    <property type="entry name" value="4-HYDROXYBENZOATE POLYPRENYLTRANSFERASE, MITOCHONDRIAL"/>
    <property type="match status" value="1"/>
</dbReference>
<feature type="transmembrane region" description="Helical" evidence="10">
    <location>
        <begin position="158"/>
        <end position="178"/>
    </location>
</feature>
<feature type="transmembrane region" description="Helical" evidence="10">
    <location>
        <begin position="264"/>
        <end position="283"/>
    </location>
</feature>
<evidence type="ECO:0000256" key="3">
    <source>
        <dbReference type="ARBA" id="ARBA00005985"/>
    </source>
</evidence>
<dbReference type="Gene3D" id="1.20.120.1780">
    <property type="entry name" value="UbiA prenyltransferase"/>
    <property type="match status" value="1"/>
</dbReference>
<feature type="transmembrane region" description="Helical" evidence="10">
    <location>
        <begin position="215"/>
        <end position="244"/>
    </location>
</feature>
<dbReference type="GO" id="GO:0006744">
    <property type="term" value="P:ubiquinone biosynthetic process"/>
    <property type="evidence" value="ECO:0007669"/>
    <property type="project" value="TreeGrafter"/>
</dbReference>
<feature type="transmembrane region" description="Helical" evidence="10">
    <location>
        <begin position="40"/>
        <end position="61"/>
    </location>
</feature>
<evidence type="ECO:0000256" key="7">
    <source>
        <dbReference type="ARBA" id="ARBA00022989"/>
    </source>
</evidence>
<dbReference type="InterPro" id="IPR039653">
    <property type="entry name" value="Prenyltransferase"/>
</dbReference>
<organism evidence="11">
    <name type="scientific">uncultured Sporomusa sp</name>
    <dbReference type="NCBI Taxonomy" id="307249"/>
    <lineage>
        <taxon>Bacteria</taxon>
        <taxon>Bacillati</taxon>
        <taxon>Bacillota</taxon>
        <taxon>Negativicutes</taxon>
        <taxon>Selenomonadales</taxon>
        <taxon>Sporomusaceae</taxon>
        <taxon>Sporomusa</taxon>
        <taxon>environmental samples</taxon>
    </lineage>
</organism>
<evidence type="ECO:0000313" key="11">
    <source>
        <dbReference type="EMBL" id="SCM80808.1"/>
    </source>
</evidence>
<reference evidence="11" key="1">
    <citation type="submission" date="2016-08" db="EMBL/GenBank/DDBJ databases">
        <authorList>
            <person name="Seilhamer J.J."/>
        </authorList>
    </citation>
    <scope>NUCLEOTIDE SEQUENCE</scope>
    <source>
        <strain evidence="11">86</strain>
    </source>
</reference>
<comment type="cofactor">
    <cofactor evidence="1">
        <name>Mg(2+)</name>
        <dbReference type="ChEBI" id="CHEBI:18420"/>
    </cofactor>
</comment>
<feature type="transmembrane region" description="Helical" evidence="10">
    <location>
        <begin position="12"/>
        <end position="34"/>
    </location>
</feature>
<dbReference type="InterPro" id="IPR044878">
    <property type="entry name" value="UbiA_sf"/>
</dbReference>
<dbReference type="FunFam" id="1.20.120.1780:FF:000001">
    <property type="entry name" value="4-hydroxybenzoate octaprenyltransferase"/>
    <property type="match status" value="1"/>
</dbReference>
<evidence type="ECO:0000256" key="9">
    <source>
        <dbReference type="ARBA" id="ARBA00034524"/>
    </source>
</evidence>
<keyword evidence="7 10" id="KW-1133">Transmembrane helix</keyword>
<comment type="similarity">
    <text evidence="3">Belongs to the UbiA prenyltransferase family.</text>
</comment>
<dbReference type="CDD" id="cd13959">
    <property type="entry name" value="PT_UbiA_COQ2"/>
    <property type="match status" value="1"/>
</dbReference>
<feature type="transmembrane region" description="Helical" evidence="10">
    <location>
        <begin position="133"/>
        <end position="152"/>
    </location>
</feature>
<evidence type="ECO:0000256" key="4">
    <source>
        <dbReference type="ARBA" id="ARBA00022519"/>
    </source>
</evidence>
<dbReference type="EMBL" id="FMJE01000003">
    <property type="protein sequence ID" value="SCM80808.1"/>
    <property type="molecule type" value="Genomic_DNA"/>
</dbReference>
<keyword evidence="8 10" id="KW-0472">Membrane</keyword>
<dbReference type="Pfam" id="PF01040">
    <property type="entry name" value="UbiA"/>
    <property type="match status" value="1"/>
</dbReference>
<keyword evidence="4" id="KW-1003">Cell membrane</keyword>
<dbReference type="Gene3D" id="1.10.357.140">
    <property type="entry name" value="UbiA prenyltransferase"/>
    <property type="match status" value="1"/>
</dbReference>
<dbReference type="NCBIfam" id="TIGR01475">
    <property type="entry name" value="ubiA_other"/>
    <property type="match status" value="1"/>
</dbReference>
<evidence type="ECO:0000256" key="2">
    <source>
        <dbReference type="ARBA" id="ARBA00004141"/>
    </source>
</evidence>
<dbReference type="FunFam" id="1.10.357.140:FF:000008">
    <property type="entry name" value="4-hydroxybenzoate octaprenyltransferase"/>
    <property type="match status" value="1"/>
</dbReference>
<evidence type="ECO:0000256" key="1">
    <source>
        <dbReference type="ARBA" id="ARBA00001946"/>
    </source>
</evidence>
<keyword evidence="5 11" id="KW-0808">Transferase</keyword>
<dbReference type="InterPro" id="IPR000537">
    <property type="entry name" value="UbiA_prenyltransferase"/>
</dbReference>
<feature type="transmembrane region" description="Helical" evidence="10">
    <location>
        <begin position="82"/>
        <end position="104"/>
    </location>
</feature>
<keyword evidence="6 10" id="KW-0812">Transmembrane</keyword>
<gene>
    <name evidence="11" type="primary">ubiA</name>
    <name evidence="11" type="ORF">KL86SPO_30986</name>
</gene>
<protein>
    <recommendedName>
        <fullName evidence="9">4-hydroxybenzoate polyprenyltransferase</fullName>
        <ecNumber evidence="9">2.5.1.39</ecNumber>
    </recommendedName>
</protein>
<proteinExistence type="inferred from homology"/>
<dbReference type="GO" id="GO:0008412">
    <property type="term" value="F:4-hydroxybenzoate polyprenyltransferase activity"/>
    <property type="evidence" value="ECO:0007669"/>
    <property type="project" value="UniProtKB-EC"/>
</dbReference>
<evidence type="ECO:0000256" key="10">
    <source>
        <dbReference type="SAM" id="Phobius"/>
    </source>
</evidence>
<comment type="subcellular location">
    <subcellularLocation>
        <location evidence="2">Membrane</location>
        <topology evidence="2">Multi-pass membrane protein</topology>
    </subcellularLocation>
</comment>
<dbReference type="AlphaFoldDB" id="A0A212LTA7"/>
<accession>A0A212LTA7</accession>
<evidence type="ECO:0000256" key="5">
    <source>
        <dbReference type="ARBA" id="ARBA00022679"/>
    </source>
</evidence>
<dbReference type="GO" id="GO:0005886">
    <property type="term" value="C:plasma membrane"/>
    <property type="evidence" value="ECO:0007669"/>
    <property type="project" value="TreeGrafter"/>
</dbReference>
<evidence type="ECO:0000256" key="6">
    <source>
        <dbReference type="ARBA" id="ARBA00022692"/>
    </source>
</evidence>
<dbReference type="EC" id="2.5.1.39" evidence="9"/>
<dbReference type="PANTHER" id="PTHR11048">
    <property type="entry name" value="PRENYLTRANSFERASES"/>
    <property type="match status" value="1"/>
</dbReference>